<evidence type="ECO:0000313" key="4">
    <source>
        <dbReference type="Proteomes" id="UP000572984"/>
    </source>
</evidence>
<organism evidence="3 4">
    <name type="scientific">Microvirga mediterraneensis</name>
    <dbReference type="NCBI Taxonomy" id="2754695"/>
    <lineage>
        <taxon>Bacteria</taxon>
        <taxon>Pseudomonadati</taxon>
        <taxon>Pseudomonadota</taxon>
        <taxon>Alphaproteobacteria</taxon>
        <taxon>Hyphomicrobiales</taxon>
        <taxon>Methylobacteriaceae</taxon>
        <taxon>Microvirga</taxon>
    </lineage>
</organism>
<feature type="transmembrane region" description="Helical" evidence="1">
    <location>
        <begin position="131"/>
        <end position="150"/>
    </location>
</feature>
<keyword evidence="1" id="KW-0812">Transmembrane</keyword>
<feature type="transmembrane region" description="Helical" evidence="1">
    <location>
        <begin position="199"/>
        <end position="222"/>
    </location>
</feature>
<sequence>MLTFRMEESSRNREKWMRVIGDHQISGKTAGRLVLVDLIRGLAIIGVVVYHLAWDLSFLGFVGLDVGRDPAWSMFARVLAGTFVGLVGINLVLGHHQGIRWQPFWKRIGILTIAAAAITATTVLIFPQAFIYFGILHAIALFSIVALPFLRAPTWLLLAAAAAVFILPDLVQSPAFNKRWLAWIGLGTSVPPSNDFEPLFPWFGLVLLGMGVGRALLCPAIAAKLSWQPQGGMARVLVTAGRWSLVIYLVHQPILLGALYPVAWLWPSRVANQDARFLQACRASCTRTGEREVVCQSACDCSARELRRAGLWQIAESPQLTPDQQGQINHVARACFGAVPRSDRDSSSETK</sequence>
<feature type="transmembrane region" description="Helical" evidence="1">
    <location>
        <begin position="33"/>
        <end position="54"/>
    </location>
</feature>
<dbReference type="AlphaFoldDB" id="A0A838BVH3"/>
<dbReference type="Pfam" id="PF07786">
    <property type="entry name" value="HGSNAT_cat"/>
    <property type="match status" value="1"/>
</dbReference>
<reference evidence="3 4" key="1">
    <citation type="submission" date="2020-07" db="EMBL/GenBank/DDBJ databases">
        <title>Draft genome and description of Microvirga mediterraneensis Marseille-Q2068 sp. nov.</title>
        <authorList>
            <person name="Boxberger M."/>
        </authorList>
    </citation>
    <scope>NUCLEOTIDE SEQUENCE [LARGE SCALE GENOMIC DNA]</scope>
    <source>
        <strain evidence="3 4">Marseille-Q2068</strain>
    </source>
</reference>
<feature type="transmembrane region" description="Helical" evidence="1">
    <location>
        <begin position="74"/>
        <end position="93"/>
    </location>
</feature>
<feature type="transmembrane region" description="Helical" evidence="1">
    <location>
        <begin position="105"/>
        <end position="125"/>
    </location>
</feature>
<gene>
    <name evidence="3" type="ORF">H0S73_22545</name>
</gene>
<evidence type="ECO:0000256" key="1">
    <source>
        <dbReference type="SAM" id="Phobius"/>
    </source>
</evidence>
<keyword evidence="1" id="KW-0472">Membrane</keyword>
<dbReference type="RefSeq" id="WP_181054481.1">
    <property type="nucleotide sequence ID" value="NZ_JACDXJ010000002.1"/>
</dbReference>
<comment type="caution">
    <text evidence="3">The sequence shown here is derived from an EMBL/GenBank/DDBJ whole genome shotgun (WGS) entry which is preliminary data.</text>
</comment>
<evidence type="ECO:0000313" key="3">
    <source>
        <dbReference type="EMBL" id="MBA1158885.1"/>
    </source>
</evidence>
<keyword evidence="1" id="KW-1133">Transmembrane helix</keyword>
<feature type="transmembrane region" description="Helical" evidence="1">
    <location>
        <begin position="155"/>
        <end position="171"/>
    </location>
</feature>
<protein>
    <submittedName>
        <fullName evidence="3">DUF1624 domain-containing protein</fullName>
    </submittedName>
</protein>
<name>A0A838BVH3_9HYPH</name>
<proteinExistence type="predicted"/>
<feature type="transmembrane region" description="Helical" evidence="1">
    <location>
        <begin position="243"/>
        <end position="266"/>
    </location>
</feature>
<accession>A0A838BVH3</accession>
<evidence type="ECO:0000259" key="2">
    <source>
        <dbReference type="Pfam" id="PF07786"/>
    </source>
</evidence>
<feature type="domain" description="Heparan-alpha-glucosaminide N-acetyltransferase catalytic" evidence="2">
    <location>
        <begin position="32"/>
        <end position="253"/>
    </location>
</feature>
<dbReference type="EMBL" id="JACDXJ010000002">
    <property type="protein sequence ID" value="MBA1158885.1"/>
    <property type="molecule type" value="Genomic_DNA"/>
</dbReference>
<dbReference type="InterPro" id="IPR012429">
    <property type="entry name" value="HGSNAT_cat"/>
</dbReference>
<keyword evidence="4" id="KW-1185">Reference proteome</keyword>
<dbReference type="Proteomes" id="UP000572984">
    <property type="component" value="Unassembled WGS sequence"/>
</dbReference>